<evidence type="ECO:0000256" key="3">
    <source>
        <dbReference type="ARBA" id="ARBA00022475"/>
    </source>
</evidence>
<dbReference type="Pfam" id="PF16327">
    <property type="entry name" value="CcmF_C"/>
    <property type="match status" value="1"/>
</dbReference>
<dbReference type="eggNOG" id="COG1138">
    <property type="taxonomic scope" value="Bacteria"/>
</dbReference>
<feature type="transmembrane region" description="Helical" evidence="10">
    <location>
        <begin position="43"/>
        <end position="62"/>
    </location>
</feature>
<evidence type="ECO:0000313" key="16">
    <source>
        <dbReference type="Proteomes" id="UP000183868"/>
    </source>
</evidence>
<dbReference type="InterPro" id="IPR002541">
    <property type="entry name" value="Cyt_c_assembly"/>
</dbReference>
<dbReference type="InParanoid" id="H1XVM2"/>
<feature type="transmembrane region" description="Helical" evidence="10">
    <location>
        <begin position="421"/>
        <end position="437"/>
    </location>
</feature>
<evidence type="ECO:0000256" key="2">
    <source>
        <dbReference type="ARBA" id="ARBA00009186"/>
    </source>
</evidence>
<feature type="transmembrane region" description="Helical" evidence="10">
    <location>
        <begin position="347"/>
        <end position="370"/>
    </location>
</feature>
<keyword evidence="7 10" id="KW-1133">Transmembrane helix</keyword>
<evidence type="ECO:0000313" key="15">
    <source>
        <dbReference type="Proteomes" id="UP000004671"/>
    </source>
</evidence>
<reference evidence="13 16" key="2">
    <citation type="submission" date="2016-11" db="EMBL/GenBank/DDBJ databases">
        <title>Genomic analysis of Caldithrix abyssi and proposal of a novel bacterial phylum Caldithrichaeota.</title>
        <authorList>
            <person name="Kublanov I."/>
            <person name="Sigalova O."/>
            <person name="Gavrilov S."/>
            <person name="Lebedinsky A."/>
            <person name="Ivanova N."/>
            <person name="Daum C."/>
            <person name="Reddy T."/>
            <person name="Klenk H.P."/>
            <person name="Goker M."/>
            <person name="Reva O."/>
            <person name="Miroshnichenko M."/>
            <person name="Kyprides N."/>
            <person name="Woyke T."/>
            <person name="Gelfand M."/>
        </authorList>
    </citation>
    <scope>NUCLEOTIDE SEQUENCE [LARGE SCALE GENOMIC DNA]</scope>
    <source>
        <strain evidence="13 16">LF13</strain>
    </source>
</reference>
<dbReference type="GO" id="GO:0017004">
    <property type="term" value="P:cytochrome complex assembly"/>
    <property type="evidence" value="ECO:0007669"/>
    <property type="project" value="UniProtKB-KW"/>
</dbReference>
<keyword evidence="4" id="KW-0997">Cell inner membrane</keyword>
<evidence type="ECO:0000256" key="5">
    <source>
        <dbReference type="ARBA" id="ARBA00022692"/>
    </source>
</evidence>
<proteinExistence type="inferred from homology"/>
<keyword evidence="5 10" id="KW-0812">Transmembrane</keyword>
<dbReference type="EMBL" id="CM001402">
    <property type="protein sequence ID" value="EHO42922.1"/>
    <property type="molecule type" value="Genomic_DNA"/>
</dbReference>
<dbReference type="PANTHER" id="PTHR43653">
    <property type="entry name" value="CYTOCHROME C ASSEMBLY PROTEIN-RELATED"/>
    <property type="match status" value="1"/>
</dbReference>
<dbReference type="EMBL" id="CP018099">
    <property type="protein sequence ID" value="APF18969.1"/>
    <property type="molecule type" value="Genomic_DNA"/>
</dbReference>
<feature type="transmembrane region" description="Helical" evidence="10">
    <location>
        <begin position="271"/>
        <end position="293"/>
    </location>
</feature>
<feature type="transmembrane region" description="Helical" evidence="10">
    <location>
        <begin position="707"/>
        <end position="727"/>
    </location>
</feature>
<feature type="domain" description="Cytochrome c assembly protein" evidence="11">
    <location>
        <begin position="89"/>
        <end position="289"/>
    </location>
</feature>
<keyword evidence="15" id="KW-1185">Reference proteome</keyword>
<evidence type="ECO:0000259" key="11">
    <source>
        <dbReference type="Pfam" id="PF01578"/>
    </source>
</evidence>
<name>H1XVM2_CALAY</name>
<dbReference type="HOGENOM" id="CLU_015041_3_0_0"/>
<comment type="function">
    <text evidence="9">Required for the biogenesis of c-type cytochromes. Possible subunit of a heme lyase.</text>
</comment>
<feature type="transmembrane region" description="Helical" evidence="10">
    <location>
        <begin position="443"/>
        <end position="463"/>
    </location>
</feature>
<feature type="transmembrane region" description="Helical" evidence="10">
    <location>
        <begin position="6"/>
        <end position="23"/>
    </location>
</feature>
<dbReference type="STRING" id="880073.Cabys_2220"/>
<protein>
    <submittedName>
        <fullName evidence="14">Cytochrome c assembly protein</fullName>
    </submittedName>
    <submittedName>
        <fullName evidence="13">Cytochrome c-type biogenesis protein CcmF</fullName>
    </submittedName>
</protein>
<dbReference type="FunCoup" id="H1XVM2">
    <property type="interactions" value="107"/>
</dbReference>
<comment type="subcellular location">
    <subcellularLocation>
        <location evidence="1">Cell inner membrane</location>
        <topology evidence="1">Multi-pass membrane protein</topology>
    </subcellularLocation>
</comment>
<dbReference type="PRINTS" id="PR01410">
    <property type="entry name" value="CCBIOGENESIS"/>
</dbReference>
<evidence type="ECO:0000256" key="1">
    <source>
        <dbReference type="ARBA" id="ARBA00004429"/>
    </source>
</evidence>
<reference evidence="14 15" key="1">
    <citation type="submission" date="2011-09" db="EMBL/GenBank/DDBJ databases">
        <title>The permanent draft genome of Caldithrix abyssi DSM 13497.</title>
        <authorList>
            <consortium name="US DOE Joint Genome Institute (JGI-PGF)"/>
            <person name="Lucas S."/>
            <person name="Han J."/>
            <person name="Lapidus A."/>
            <person name="Bruce D."/>
            <person name="Goodwin L."/>
            <person name="Pitluck S."/>
            <person name="Peters L."/>
            <person name="Kyrpides N."/>
            <person name="Mavromatis K."/>
            <person name="Ivanova N."/>
            <person name="Mikhailova N."/>
            <person name="Chertkov O."/>
            <person name="Detter J.C."/>
            <person name="Tapia R."/>
            <person name="Han C."/>
            <person name="Land M."/>
            <person name="Hauser L."/>
            <person name="Markowitz V."/>
            <person name="Cheng J.-F."/>
            <person name="Hugenholtz P."/>
            <person name="Woyke T."/>
            <person name="Wu D."/>
            <person name="Spring S."/>
            <person name="Brambilla E."/>
            <person name="Klenk H.-P."/>
            <person name="Eisen J.A."/>
        </authorList>
    </citation>
    <scope>NUCLEOTIDE SEQUENCE [LARGE SCALE GENOMIC DNA]</scope>
    <source>
        <strain evidence="14 15">DSM 13497</strain>
    </source>
</reference>
<evidence type="ECO:0000256" key="8">
    <source>
        <dbReference type="ARBA" id="ARBA00023136"/>
    </source>
</evidence>
<comment type="similarity">
    <text evidence="2">Belongs to the CcmF/CycK/Ccl1/NrfE/CcsA family.</text>
</comment>
<dbReference type="PANTHER" id="PTHR43653:SF1">
    <property type="entry name" value="CYTOCHROME C-TYPE BIOGENESIS PROTEIN CCMF"/>
    <property type="match status" value="1"/>
</dbReference>
<dbReference type="Pfam" id="PF01578">
    <property type="entry name" value="Cytochrom_C_asm"/>
    <property type="match status" value="1"/>
</dbReference>
<dbReference type="GO" id="GO:0020037">
    <property type="term" value="F:heme binding"/>
    <property type="evidence" value="ECO:0007669"/>
    <property type="project" value="InterPro"/>
</dbReference>
<organism evidence="14 15">
    <name type="scientific">Caldithrix abyssi DSM 13497</name>
    <dbReference type="NCBI Taxonomy" id="880073"/>
    <lineage>
        <taxon>Bacteria</taxon>
        <taxon>Pseudomonadati</taxon>
        <taxon>Calditrichota</taxon>
        <taxon>Calditrichia</taxon>
        <taxon>Calditrichales</taxon>
        <taxon>Calditrichaceae</taxon>
        <taxon>Caldithrix</taxon>
    </lineage>
</organism>
<dbReference type="InterPro" id="IPR003567">
    <property type="entry name" value="Cyt_c_biogenesis"/>
</dbReference>
<evidence type="ECO:0000256" key="6">
    <source>
        <dbReference type="ARBA" id="ARBA00022748"/>
    </source>
</evidence>
<feature type="transmembrane region" description="Helical" evidence="10">
    <location>
        <begin position="82"/>
        <end position="110"/>
    </location>
</feature>
<dbReference type="GO" id="GO:0005886">
    <property type="term" value="C:plasma membrane"/>
    <property type="evidence" value="ECO:0007669"/>
    <property type="project" value="UniProtKB-SubCell"/>
</dbReference>
<evidence type="ECO:0000256" key="10">
    <source>
        <dbReference type="SAM" id="Phobius"/>
    </source>
</evidence>
<dbReference type="Proteomes" id="UP000004671">
    <property type="component" value="Chromosome"/>
</dbReference>
<dbReference type="PRINTS" id="PR01411">
    <property type="entry name" value="CCMFBIOGNSIS"/>
</dbReference>
<feature type="transmembrane region" description="Helical" evidence="10">
    <location>
        <begin position="305"/>
        <end position="326"/>
    </location>
</feature>
<dbReference type="RefSeq" id="WP_006930328.1">
    <property type="nucleotide sequence ID" value="NZ_CM001402.1"/>
</dbReference>
<evidence type="ECO:0000256" key="4">
    <source>
        <dbReference type="ARBA" id="ARBA00022519"/>
    </source>
</evidence>
<keyword evidence="8 10" id="KW-0472">Membrane</keyword>
<feature type="transmembrane region" description="Helical" evidence="10">
    <location>
        <begin position="201"/>
        <end position="223"/>
    </location>
</feature>
<dbReference type="PaxDb" id="880073-Calab_3318"/>
<evidence type="ECO:0000256" key="7">
    <source>
        <dbReference type="ARBA" id="ARBA00022989"/>
    </source>
</evidence>
<dbReference type="GO" id="GO:0015232">
    <property type="term" value="F:heme transmembrane transporter activity"/>
    <property type="evidence" value="ECO:0007669"/>
    <property type="project" value="InterPro"/>
</dbReference>
<keyword evidence="3" id="KW-1003">Cell membrane</keyword>
<feature type="transmembrane region" description="Helical" evidence="10">
    <location>
        <begin position="164"/>
        <end position="189"/>
    </location>
</feature>
<feature type="transmembrane region" description="Helical" evidence="10">
    <location>
        <begin position="390"/>
        <end position="409"/>
    </location>
</feature>
<keyword evidence="6" id="KW-0201">Cytochrome c-type biogenesis</keyword>
<dbReference type="InterPro" id="IPR032523">
    <property type="entry name" value="CcmF_C"/>
</dbReference>
<evidence type="ECO:0000313" key="13">
    <source>
        <dbReference type="EMBL" id="APF18969.1"/>
    </source>
</evidence>
<evidence type="ECO:0000259" key="12">
    <source>
        <dbReference type="Pfam" id="PF16327"/>
    </source>
</evidence>
<dbReference type="Proteomes" id="UP000183868">
    <property type="component" value="Chromosome"/>
</dbReference>
<dbReference type="InterPro" id="IPR003568">
    <property type="entry name" value="Cyt_c_biogenesis_CcmF"/>
</dbReference>
<feature type="transmembrane region" description="Helical" evidence="10">
    <location>
        <begin position="243"/>
        <end position="259"/>
    </location>
</feature>
<gene>
    <name evidence="13" type="ORF">Cabys_2220</name>
    <name evidence="14" type="ORF">Calab_3318</name>
</gene>
<dbReference type="OrthoDB" id="9761451at2"/>
<dbReference type="AlphaFoldDB" id="H1XVM2"/>
<feature type="domain" description="Cytochrome c-type biogenesis protein CcmF C-terminal" evidence="12">
    <location>
        <begin position="317"/>
        <end position="576"/>
    </location>
</feature>
<accession>H1XVM2</accession>
<dbReference type="KEGG" id="caby:Cabys_2220"/>
<evidence type="ECO:0000313" key="14">
    <source>
        <dbReference type="EMBL" id="EHO42922.1"/>
    </source>
</evidence>
<feature type="transmembrane region" description="Helical" evidence="10">
    <location>
        <begin position="122"/>
        <end position="144"/>
    </location>
</feature>
<evidence type="ECO:0000256" key="9">
    <source>
        <dbReference type="ARBA" id="ARBA00037230"/>
    </source>
</evidence>
<sequence precursor="true">MVPGKFLIFMALIAALISAYAYLVGQSGSVNKVKWLNIARKAFYVQLAGVSLASILLLYLILTHHFEIGYIYRYSSRDLGLGLLISSFWAGQEGSFLLWAWMMVIMIFIVHKRLGSLENPTMFYLNLVMAGFLIILVKVSPFALQEHVPPDGAGLNPLLQNFWMIIHPPVLFVGYAAAAIPLALALAALHKNDYQTWVKLALPWTLLTSITLGAGIIIGAFWAYEVLGWGGYWGWDPVENSSLIAWLFIIALFHGLLITKKTGSLQKTNLTLAILSYVMVLYATFLTRSGVLADFSVHSFADLGLSSYLIVFMGAVILVGAGLMFWRSGEIPSQPLPVKKLNKETALVLTMFLLLTSAMLIWLGTSSPLLTSIFGQPSQVGIDFYNKMNLPLGILMALLLSWAPFVRWGKTETKDFFRRQILTGLAGLVALTALLLAKMDNWLFIIFVTFSTMALVANLDMFFTRLRHSSKKEGLAAPLTHIGLTLMFVGIILSAQYSHSERIVLNQNEPQQVFNFTFTYSGDFQQPNGKNGVIIQVEKEEESFEMRPRIYMNNYTNSMMHEPSIRRGIISDLYISPLQIARDEHNHAHEEITLEKGEIKTWNDYEVQFTGFEMANHDEEHGIKVLANVIFKKGEEIIQLKPGVILRGQQGEAIPSVLEDAETGKTTIELTALNADAKTIRLMFHGTAPLKEAPTAQVLIEISIKRFMALLWLGTILLTAGTILGGYRRFKEGRRRNAQT</sequence>
<feature type="transmembrane region" description="Helical" evidence="10">
    <location>
        <begin position="475"/>
        <end position="497"/>
    </location>
</feature>